<dbReference type="InterPro" id="IPR011760">
    <property type="entry name" value="PsdUridine_synth_TruD_insert"/>
</dbReference>
<sequence length="638" mass="72137">MVSLRGAPTRDGQWPAFQIARQARRRCVLLAHQPGAPSAQHATKLSPLASPLFFVEANYTGAGASAERLILSVLESFGVSRASVPEGARLVWANCFEAKLWASAGHCFINHFPRSVELSHKHRLCATLRLQRCLPRSFVLPKERFEFLQAIWGTVKARYEDFVVKEVSQEGQVVELEDVDLLGQWERWKQSAGAGPVARMVLAKENRDVADARAMLARSWRLRREDVHVHGLKDRRGITYQHVSVPWSALGPKHFPQKGAVTWDPAVQLGDLRRQEEHCRLGALQGNQFTIALRDVEIEGDGQRLSGLKLLQRPVLLNERLRSATEQLRRFGFVNYFGQQRLGGSRRSGPEIGRAIITQDYELACELIVCSMHEATSEFQEAFRAGRYQALLNLMPRRCGMEREVLRHLWAAPSVDFAGAVRALQTQQLLLFVRSFTSDLWNRVLGRRLSAFGSDVLPGDLVYDKASLVPEHRGPPKVRRIEPGETALITDVLLPIAGPREWHENLSVLMRQIYQEVLQEHDLSMDELAHLLGPLEKNHRATAYRHCIVQPRHLSARALCYHEPAERFFISALDRLKGRSVSHDAVRPLWTEDAMRHAAGHCGPEWKVCVVVEMTLASGQYATVALREFMRSRPLNEA</sequence>
<keyword evidence="2" id="KW-0819">tRNA processing</keyword>
<dbReference type="Proteomes" id="UP001642484">
    <property type="component" value="Unassembled WGS sequence"/>
</dbReference>
<proteinExistence type="inferred from homology"/>
<evidence type="ECO:0000256" key="1">
    <source>
        <dbReference type="ARBA" id="ARBA00007953"/>
    </source>
</evidence>
<reference evidence="5 6" key="1">
    <citation type="submission" date="2024-02" db="EMBL/GenBank/DDBJ databases">
        <authorList>
            <person name="Chen Y."/>
            <person name="Shah S."/>
            <person name="Dougan E. K."/>
            <person name="Thang M."/>
            <person name="Chan C."/>
        </authorList>
    </citation>
    <scope>NUCLEOTIDE SEQUENCE [LARGE SCALE GENOMIC DNA]</scope>
</reference>
<protein>
    <recommendedName>
        <fullName evidence="4">TRUD domain-containing protein</fullName>
    </recommendedName>
</protein>
<dbReference type="EMBL" id="CAXAMN010001314">
    <property type="protein sequence ID" value="CAK8993691.1"/>
    <property type="molecule type" value="Genomic_DNA"/>
</dbReference>
<feature type="domain" description="TRUD" evidence="4">
    <location>
        <begin position="332"/>
        <end position="550"/>
    </location>
</feature>
<comment type="caution">
    <text evidence="5">The sequence shown here is derived from an EMBL/GenBank/DDBJ whole genome shotgun (WGS) entry which is preliminary data.</text>
</comment>
<dbReference type="InterPro" id="IPR020119">
    <property type="entry name" value="PsdUridine_synth_TruD_CS"/>
</dbReference>
<dbReference type="PROSITE" id="PS01268">
    <property type="entry name" value="UPF0024"/>
    <property type="match status" value="1"/>
</dbReference>
<keyword evidence="6" id="KW-1185">Reference proteome</keyword>
<comment type="similarity">
    <text evidence="1">Belongs to the pseudouridine synthase TruD family.</text>
</comment>
<dbReference type="Pfam" id="PF01142">
    <property type="entry name" value="TruD"/>
    <property type="match status" value="1"/>
</dbReference>
<dbReference type="SUPFAM" id="SSF55120">
    <property type="entry name" value="Pseudouridine synthase"/>
    <property type="match status" value="1"/>
</dbReference>
<name>A0ABP0HU13_9DINO</name>
<evidence type="ECO:0000256" key="3">
    <source>
        <dbReference type="ARBA" id="ARBA00023235"/>
    </source>
</evidence>
<evidence type="ECO:0000313" key="5">
    <source>
        <dbReference type="EMBL" id="CAK8993691.1"/>
    </source>
</evidence>
<keyword evidence="3" id="KW-0413">Isomerase</keyword>
<organism evidence="5 6">
    <name type="scientific">Durusdinium trenchii</name>
    <dbReference type="NCBI Taxonomy" id="1381693"/>
    <lineage>
        <taxon>Eukaryota</taxon>
        <taxon>Sar</taxon>
        <taxon>Alveolata</taxon>
        <taxon>Dinophyceae</taxon>
        <taxon>Suessiales</taxon>
        <taxon>Symbiodiniaceae</taxon>
        <taxon>Durusdinium</taxon>
    </lineage>
</organism>
<dbReference type="Gene3D" id="3.30.2350.20">
    <property type="entry name" value="TruD, catalytic domain"/>
    <property type="match status" value="2"/>
</dbReference>
<evidence type="ECO:0000313" key="6">
    <source>
        <dbReference type="Proteomes" id="UP001642484"/>
    </source>
</evidence>
<dbReference type="PANTHER" id="PTHR13326:SF21">
    <property type="entry name" value="PSEUDOURIDYLATE SYNTHASE PUS7L"/>
    <property type="match status" value="1"/>
</dbReference>
<dbReference type="PANTHER" id="PTHR13326">
    <property type="entry name" value="TRNA PSEUDOURIDINE SYNTHASE D"/>
    <property type="match status" value="1"/>
</dbReference>
<dbReference type="InterPro" id="IPR020103">
    <property type="entry name" value="PsdUridine_synth_cat_dom_sf"/>
</dbReference>
<evidence type="ECO:0000259" key="4">
    <source>
        <dbReference type="PROSITE" id="PS50984"/>
    </source>
</evidence>
<accession>A0ABP0HU13</accession>
<evidence type="ECO:0000256" key="2">
    <source>
        <dbReference type="ARBA" id="ARBA00022694"/>
    </source>
</evidence>
<dbReference type="InterPro" id="IPR001656">
    <property type="entry name" value="PsdUridine_synth_TruD"/>
</dbReference>
<dbReference type="InterPro" id="IPR042214">
    <property type="entry name" value="TruD_catalytic"/>
</dbReference>
<gene>
    <name evidence="5" type="ORF">CCMP2556_LOCUS3338</name>
</gene>
<dbReference type="PROSITE" id="PS50984">
    <property type="entry name" value="TRUD"/>
    <property type="match status" value="1"/>
</dbReference>